<accession>A0A238L6H1</accession>
<reference evidence="4 5" key="1">
    <citation type="submission" date="2017-05" db="EMBL/GenBank/DDBJ databases">
        <authorList>
            <person name="Song R."/>
            <person name="Chenine A.L."/>
            <person name="Ruprecht R.M."/>
        </authorList>
    </citation>
    <scope>NUCLEOTIDE SEQUENCE [LARGE SCALE GENOMIC DNA]</scope>
    <source>
        <strain evidence="4 5">CECT 8898</strain>
    </source>
</reference>
<dbReference type="EMBL" id="FXYF01000024">
    <property type="protein sequence ID" value="SMX50599.1"/>
    <property type="molecule type" value="Genomic_DNA"/>
</dbReference>
<feature type="domain" description="Peptidoglycan binding-like" evidence="3">
    <location>
        <begin position="352"/>
        <end position="407"/>
    </location>
</feature>
<gene>
    <name evidence="4" type="ORF">MAA8898_04871</name>
</gene>
<dbReference type="InterPro" id="IPR002477">
    <property type="entry name" value="Peptidoglycan-bd-like"/>
</dbReference>
<dbReference type="SUPFAM" id="SSF52096">
    <property type="entry name" value="ClpP/crotonase"/>
    <property type="match status" value="1"/>
</dbReference>
<feature type="chain" id="PRO_5012624578" evidence="2">
    <location>
        <begin position="28"/>
        <end position="481"/>
    </location>
</feature>
<evidence type="ECO:0000313" key="5">
    <source>
        <dbReference type="Proteomes" id="UP000207598"/>
    </source>
</evidence>
<dbReference type="OrthoDB" id="8092964at2"/>
<protein>
    <submittedName>
        <fullName evidence="4">Putative peptidoglycan binding domain protein</fullName>
    </submittedName>
</protein>
<dbReference type="AlphaFoldDB" id="A0A238L6H1"/>
<dbReference type="InterPro" id="IPR036365">
    <property type="entry name" value="PGBD-like_sf"/>
</dbReference>
<dbReference type="Pfam" id="PF01471">
    <property type="entry name" value="PG_binding_1"/>
    <property type="match status" value="1"/>
</dbReference>
<dbReference type="RefSeq" id="WP_094023584.1">
    <property type="nucleotide sequence ID" value="NZ_FXYF01000024.1"/>
</dbReference>
<keyword evidence="2" id="KW-0732">Signal</keyword>
<evidence type="ECO:0000256" key="1">
    <source>
        <dbReference type="SAM" id="MobiDB-lite"/>
    </source>
</evidence>
<evidence type="ECO:0000256" key="2">
    <source>
        <dbReference type="SAM" id="SignalP"/>
    </source>
</evidence>
<proteinExistence type="predicted"/>
<feature type="compositionally biased region" description="Polar residues" evidence="1">
    <location>
        <begin position="447"/>
        <end position="456"/>
    </location>
</feature>
<feature type="signal peptide" evidence="2">
    <location>
        <begin position="1"/>
        <end position="27"/>
    </location>
</feature>
<dbReference type="SUPFAM" id="SSF47090">
    <property type="entry name" value="PGBD-like"/>
    <property type="match status" value="1"/>
</dbReference>
<name>A0A238L6H1_9RHOB</name>
<dbReference type="Gene3D" id="1.10.101.10">
    <property type="entry name" value="PGBD-like superfamily/PGBD"/>
    <property type="match status" value="1"/>
</dbReference>
<dbReference type="InterPro" id="IPR036366">
    <property type="entry name" value="PGBDSf"/>
</dbReference>
<evidence type="ECO:0000313" key="4">
    <source>
        <dbReference type="EMBL" id="SMX50599.1"/>
    </source>
</evidence>
<dbReference type="Proteomes" id="UP000207598">
    <property type="component" value="Unassembled WGS sequence"/>
</dbReference>
<evidence type="ECO:0000259" key="3">
    <source>
        <dbReference type="Pfam" id="PF01471"/>
    </source>
</evidence>
<keyword evidence="5" id="KW-1185">Reference proteome</keyword>
<feature type="region of interest" description="Disordered" evidence="1">
    <location>
        <begin position="426"/>
        <end position="457"/>
    </location>
</feature>
<dbReference type="InterPro" id="IPR029045">
    <property type="entry name" value="ClpP/crotonase-like_dom_sf"/>
</dbReference>
<sequence length="481" mass="51481">MTREPFRRASLSALLCATTLAAQGAAAGEVRTDPGQQFDCAAVLTGPIESGDLERIRVVDTTRFAGGTRPLCLDSPGGALDEALRIADFLRSRGIPTAVDSGAECRDACALAFLGGEARSGAGKVLALDATLTFGATPGLPEALRAATERFGLPGNLATQVLALEGDETVRLERVGQARALGIGLAGYDAPGSLGDEVARRACIGRNADLDPANSRPEQPVYDQRILREDGATAHRKATYIVEAVVDGYPSWMGCEVELTGGEAPGLRVRTSADWTAGPPPDLREVLISLLPATWQEVPFGDLWQLLPDQTSLQEARALTSSSDVASSIVVDAVGPLPATTEGTEALLKMKSADRTEIQARLSLLDFDTLGVDGIFGPASRKAIADWQETRGFEPTGFLDGPQREALRRETESQYRDWLAEQAQIAADRESPAPVPRIRSPQFDAPPTSQAPQPQLQRVRVCQRNFLGELVNCRIEMRMMP</sequence>
<organism evidence="4 5">
    <name type="scientific">Maliponia aquimaris</name>
    <dbReference type="NCBI Taxonomy" id="1673631"/>
    <lineage>
        <taxon>Bacteria</taxon>
        <taxon>Pseudomonadati</taxon>
        <taxon>Pseudomonadota</taxon>
        <taxon>Alphaproteobacteria</taxon>
        <taxon>Rhodobacterales</taxon>
        <taxon>Paracoccaceae</taxon>
        <taxon>Maliponia</taxon>
    </lineage>
</organism>